<gene>
    <name evidence="9" type="primary">xth</name>
    <name evidence="9" type="ORF">E3D00_09715</name>
</gene>
<dbReference type="InterPro" id="IPR036691">
    <property type="entry name" value="Endo/exonu/phosph_ase_sf"/>
</dbReference>
<dbReference type="PROSITE" id="PS51435">
    <property type="entry name" value="AP_NUCLEASE_F1_4"/>
    <property type="match status" value="1"/>
</dbReference>
<organism evidence="9 10">
    <name type="scientific">Swingsia samuiensis</name>
    <dbReference type="NCBI Taxonomy" id="1293412"/>
    <lineage>
        <taxon>Bacteria</taxon>
        <taxon>Pseudomonadati</taxon>
        <taxon>Pseudomonadota</taxon>
        <taxon>Alphaproteobacteria</taxon>
        <taxon>Acetobacterales</taxon>
        <taxon>Acetobacteraceae</taxon>
        <taxon>Swingsia</taxon>
    </lineage>
</organism>
<feature type="binding site" evidence="6">
    <location>
        <position position="254"/>
    </location>
    <ligand>
        <name>Mg(2+)</name>
        <dbReference type="ChEBI" id="CHEBI:18420"/>
        <label>1</label>
    </ligand>
</feature>
<comment type="cofactor">
    <cofactor evidence="6">
        <name>Mg(2+)</name>
        <dbReference type="ChEBI" id="CHEBI:18420"/>
    </cofactor>
    <cofactor evidence="6">
        <name>Mn(2+)</name>
        <dbReference type="ChEBI" id="CHEBI:29035"/>
    </cofactor>
    <text evidence="6">Probably binds two magnesium or manganese ions per subunit.</text>
</comment>
<dbReference type="RefSeq" id="WP_141462113.1">
    <property type="nucleotide sequence ID" value="NZ_CP038141.1"/>
</dbReference>
<evidence type="ECO:0000256" key="4">
    <source>
        <dbReference type="ARBA" id="ARBA00022842"/>
    </source>
</evidence>
<feature type="binding site" evidence="6">
    <location>
        <position position="34"/>
    </location>
    <ligand>
        <name>Mg(2+)</name>
        <dbReference type="ChEBI" id="CHEBI:18420"/>
        <label>1</label>
    </ligand>
</feature>
<feature type="site" description="Transition state stabilizer" evidence="7">
    <location>
        <position position="154"/>
    </location>
</feature>
<keyword evidence="10" id="KW-1185">Reference proteome</keyword>
<evidence type="ECO:0000313" key="10">
    <source>
        <dbReference type="Proteomes" id="UP000316313"/>
    </source>
</evidence>
<feature type="site" description="Interaction with DNA substrate" evidence="7">
    <location>
        <position position="255"/>
    </location>
</feature>
<feature type="domain" description="Endonuclease/exonuclease/phosphatase" evidence="8">
    <location>
        <begin position="4"/>
        <end position="255"/>
    </location>
</feature>
<feature type="binding site" evidence="6">
    <location>
        <position position="7"/>
    </location>
    <ligand>
        <name>Mg(2+)</name>
        <dbReference type="ChEBI" id="CHEBI:18420"/>
        <label>1</label>
    </ligand>
</feature>
<feature type="binding site" evidence="6">
    <location>
        <position position="152"/>
    </location>
    <ligand>
        <name>Mg(2+)</name>
        <dbReference type="ChEBI" id="CHEBI:18420"/>
        <label>1</label>
    </ligand>
</feature>
<evidence type="ECO:0000256" key="1">
    <source>
        <dbReference type="ARBA" id="ARBA00007092"/>
    </source>
</evidence>
<keyword evidence="4 6" id="KW-0460">Magnesium</keyword>
<keyword evidence="3 9" id="KW-0378">Hydrolase</keyword>
<evidence type="ECO:0000256" key="5">
    <source>
        <dbReference type="PIRSR" id="PIRSR604808-1"/>
    </source>
</evidence>
<dbReference type="GO" id="GO:0008311">
    <property type="term" value="F:double-stranded DNA 3'-5' DNA exonuclease activity"/>
    <property type="evidence" value="ECO:0007669"/>
    <property type="project" value="UniProtKB-EC"/>
</dbReference>
<dbReference type="OrthoDB" id="9803914at2"/>
<dbReference type="Pfam" id="PF03372">
    <property type="entry name" value="Exo_endo_phos"/>
    <property type="match status" value="1"/>
</dbReference>
<dbReference type="NCBIfam" id="TIGR00195">
    <property type="entry name" value="exoDNase_III"/>
    <property type="match status" value="1"/>
</dbReference>
<dbReference type="GO" id="GO:0006281">
    <property type="term" value="P:DNA repair"/>
    <property type="evidence" value="ECO:0007669"/>
    <property type="project" value="InterPro"/>
</dbReference>
<dbReference type="PANTHER" id="PTHR43250">
    <property type="entry name" value="EXODEOXYRIBONUCLEASE III"/>
    <property type="match status" value="1"/>
</dbReference>
<keyword evidence="2 6" id="KW-0479">Metal-binding</keyword>
<proteinExistence type="inferred from homology"/>
<evidence type="ECO:0000256" key="2">
    <source>
        <dbReference type="ARBA" id="ARBA00022723"/>
    </source>
</evidence>
<dbReference type="PANTHER" id="PTHR43250:SF2">
    <property type="entry name" value="EXODEOXYRIBONUCLEASE III"/>
    <property type="match status" value="1"/>
</dbReference>
<feature type="binding site" evidence="6">
    <location>
        <position position="255"/>
    </location>
    <ligand>
        <name>Mg(2+)</name>
        <dbReference type="ChEBI" id="CHEBI:18420"/>
        <label>1</label>
    </ligand>
</feature>
<dbReference type="GO" id="GO:0046872">
    <property type="term" value="F:metal ion binding"/>
    <property type="evidence" value="ECO:0007669"/>
    <property type="project" value="UniProtKB-KW"/>
</dbReference>
<dbReference type="InterPro" id="IPR020847">
    <property type="entry name" value="AP_endonuclease_F1_BS"/>
</dbReference>
<name>A0A4Y6UJN9_9PROT</name>
<dbReference type="InterPro" id="IPR004808">
    <property type="entry name" value="AP_endonuc_1"/>
</dbReference>
<dbReference type="EMBL" id="CP038141">
    <property type="protein sequence ID" value="QDH17813.1"/>
    <property type="molecule type" value="Genomic_DNA"/>
</dbReference>
<feature type="active site" evidence="5">
    <location>
        <position position="109"/>
    </location>
</feature>
<dbReference type="KEGG" id="ssam:E3D00_09715"/>
<dbReference type="InterPro" id="IPR037493">
    <property type="entry name" value="ExoIII-like"/>
</dbReference>
<dbReference type="CDD" id="cd09086">
    <property type="entry name" value="ExoIII-like_AP-endo"/>
    <property type="match status" value="1"/>
</dbReference>
<dbReference type="EC" id="3.1.11.2" evidence="9"/>
<feature type="active site" description="Proton acceptor" evidence="5">
    <location>
        <position position="255"/>
    </location>
</feature>
<feature type="active site" description="Proton donor/acceptor" evidence="5">
    <location>
        <position position="152"/>
    </location>
</feature>
<keyword evidence="6" id="KW-0464">Manganese</keyword>
<dbReference type="InterPro" id="IPR005135">
    <property type="entry name" value="Endo/exonuclease/phosphatase"/>
</dbReference>
<evidence type="ECO:0000313" key="9">
    <source>
        <dbReference type="EMBL" id="QDH17813.1"/>
    </source>
</evidence>
<sequence>MRIITWNINSLRLRLPLLRKLVEEETPDIICLQETKVHDDLFPQHALDDLGLPHYLYKGMKSYNGVAIFSRYPLELVDHFPEWCGKKDCRHLAVSIGTPDAPILLHNFYVPAGGDIPDPTENEKFAHKLNFLKETTNWFQKTPPTRSILVGDLNIAPLENDVWSHKQLLKIVSHTPVETESLNEWINTGFIDAMRQIIPASEKLYTWWSYRNKDWKKSNRGRRLDHIWISPDLKEKVQNITVLSHARDWETPSDHVPVMMDINPS</sequence>
<evidence type="ECO:0000256" key="6">
    <source>
        <dbReference type="PIRSR" id="PIRSR604808-2"/>
    </source>
</evidence>
<reference evidence="9 10" key="1">
    <citation type="submission" date="2019-03" db="EMBL/GenBank/DDBJ databases">
        <title>The complete genome sequence of Swingsia samuiensis NBRC107927(T).</title>
        <authorList>
            <person name="Chua K.-O."/>
            <person name="Chan K.-G."/>
            <person name="See-Too W.-S."/>
        </authorList>
    </citation>
    <scope>NUCLEOTIDE SEQUENCE [LARGE SCALE GENOMIC DNA]</scope>
    <source>
        <strain evidence="9 10">AH83</strain>
    </source>
</reference>
<dbReference type="PROSITE" id="PS00726">
    <property type="entry name" value="AP_NUCLEASE_F1_1"/>
    <property type="match status" value="1"/>
</dbReference>
<feature type="binding site" evidence="6">
    <location>
        <position position="154"/>
    </location>
    <ligand>
        <name>Mg(2+)</name>
        <dbReference type="ChEBI" id="CHEBI:18420"/>
        <label>1</label>
    </ligand>
</feature>
<evidence type="ECO:0000256" key="3">
    <source>
        <dbReference type="ARBA" id="ARBA00022801"/>
    </source>
</evidence>
<dbReference type="Gene3D" id="3.60.10.10">
    <property type="entry name" value="Endonuclease/exonuclease/phosphatase"/>
    <property type="match status" value="1"/>
</dbReference>
<dbReference type="SUPFAM" id="SSF56219">
    <property type="entry name" value="DNase I-like"/>
    <property type="match status" value="1"/>
</dbReference>
<dbReference type="AlphaFoldDB" id="A0A4Y6UJN9"/>
<evidence type="ECO:0000259" key="8">
    <source>
        <dbReference type="Pfam" id="PF03372"/>
    </source>
</evidence>
<evidence type="ECO:0000256" key="7">
    <source>
        <dbReference type="PIRSR" id="PIRSR604808-3"/>
    </source>
</evidence>
<protein>
    <submittedName>
        <fullName evidence="9">Exodeoxyribonuclease III</fullName>
        <ecNumber evidence="9">3.1.11.2</ecNumber>
    </submittedName>
</protein>
<dbReference type="GO" id="GO:0004519">
    <property type="term" value="F:endonuclease activity"/>
    <property type="evidence" value="ECO:0007669"/>
    <property type="project" value="InterPro"/>
</dbReference>
<comment type="similarity">
    <text evidence="1">Belongs to the DNA repair enzymes AP/ExoA family.</text>
</comment>
<feature type="site" description="Important for catalytic activity" evidence="7">
    <location>
        <position position="225"/>
    </location>
</feature>
<dbReference type="Proteomes" id="UP000316313">
    <property type="component" value="Chromosome"/>
</dbReference>
<dbReference type="GO" id="GO:0003677">
    <property type="term" value="F:DNA binding"/>
    <property type="evidence" value="ECO:0007669"/>
    <property type="project" value="InterPro"/>
</dbReference>
<dbReference type="NCBIfam" id="TIGR00633">
    <property type="entry name" value="xth"/>
    <property type="match status" value="1"/>
</dbReference>
<accession>A0A4Y6UJN9</accession>